<organism evidence="1 2">
    <name type="scientific">Sorangium cellulosum</name>
    <name type="common">Polyangium cellulosum</name>
    <dbReference type="NCBI Taxonomy" id="56"/>
    <lineage>
        <taxon>Bacteria</taxon>
        <taxon>Pseudomonadati</taxon>
        <taxon>Myxococcota</taxon>
        <taxon>Polyangia</taxon>
        <taxon>Polyangiales</taxon>
        <taxon>Polyangiaceae</taxon>
        <taxon>Sorangium</taxon>
    </lineage>
</organism>
<dbReference type="Gene3D" id="3.60.10.10">
    <property type="entry name" value="Endonuclease/exonuclease/phosphatase"/>
    <property type="match status" value="1"/>
</dbReference>
<proteinExistence type="predicted"/>
<evidence type="ECO:0008006" key="3">
    <source>
        <dbReference type="Google" id="ProtNLM"/>
    </source>
</evidence>
<accession>A0A150T8F4</accession>
<dbReference type="Proteomes" id="UP000075515">
    <property type="component" value="Unassembled WGS sequence"/>
</dbReference>
<dbReference type="AlphaFoldDB" id="A0A150T8F4"/>
<comment type="caution">
    <text evidence="1">The sequence shown here is derived from an EMBL/GenBank/DDBJ whole genome shotgun (WGS) entry which is preliminary data.</text>
</comment>
<dbReference type="InterPro" id="IPR036691">
    <property type="entry name" value="Endo/exonu/phosph_ase_sf"/>
</dbReference>
<evidence type="ECO:0000313" key="2">
    <source>
        <dbReference type="Proteomes" id="UP000075515"/>
    </source>
</evidence>
<sequence length="269" mass="30403">MGIYHDPELPDRVRLSRLAALRTLIALYAPSFVALQEAPDDLGRGDLGPRYRVISGLGGITTAVLQTAWRVRDHSTMEGWRALVVKVDPLAGGLDLWLWNLHQPILHKDSEERRTLSRCEPRDDLRRFRARDPDRGELVVGDFNLEPHDVAMVGRDGFYARSSPEWVLSRPSRRDILYRPLYNATPTPSASQRDDPPYGSYYRDKSKDGAGPWFRPDQVLMSAELLRCGKPRVTLLPRAGETDLCAPAHRRPDPKVGSDHLPLLIELMA</sequence>
<reference evidence="1 2" key="1">
    <citation type="submission" date="2014-02" db="EMBL/GenBank/DDBJ databases">
        <title>The small core and large imbalanced accessory genome model reveals a collaborative survival strategy of Sorangium cellulosum strains in nature.</title>
        <authorList>
            <person name="Han K."/>
            <person name="Peng R."/>
            <person name="Blom J."/>
            <person name="Li Y.-Z."/>
        </authorList>
    </citation>
    <scope>NUCLEOTIDE SEQUENCE [LARGE SCALE GENOMIC DNA]</scope>
    <source>
        <strain evidence="1 2">So0149</strain>
    </source>
</reference>
<dbReference type="SUPFAM" id="SSF56219">
    <property type="entry name" value="DNase I-like"/>
    <property type="match status" value="1"/>
</dbReference>
<evidence type="ECO:0000313" key="1">
    <source>
        <dbReference type="EMBL" id="KYG00954.1"/>
    </source>
</evidence>
<dbReference type="EMBL" id="JEMC01000938">
    <property type="protein sequence ID" value="KYG00954.1"/>
    <property type="molecule type" value="Genomic_DNA"/>
</dbReference>
<gene>
    <name evidence="1" type="ORF">BE18_38540</name>
</gene>
<protein>
    <recommendedName>
        <fullName evidence="3">Endonuclease/exonuclease/phosphatase domain-containing protein</fullName>
    </recommendedName>
</protein>
<name>A0A150T8F4_SORCE</name>